<dbReference type="GO" id="GO:0032259">
    <property type="term" value="P:methylation"/>
    <property type="evidence" value="ECO:0007669"/>
    <property type="project" value="UniProtKB-KW"/>
</dbReference>
<evidence type="ECO:0000313" key="6">
    <source>
        <dbReference type="Proteomes" id="UP000688137"/>
    </source>
</evidence>
<keyword evidence="6" id="KW-1185">Reference proteome</keyword>
<protein>
    <recommendedName>
        <fullName evidence="4">Leucine carboxyl methyltransferase 1</fullName>
        <ecNumber evidence="4">2.1.1.233</ecNumber>
    </recommendedName>
</protein>
<evidence type="ECO:0000256" key="1">
    <source>
        <dbReference type="ARBA" id="ARBA00022603"/>
    </source>
</evidence>
<dbReference type="EMBL" id="CAJJDM010000048">
    <property type="protein sequence ID" value="CAD8071722.1"/>
    <property type="molecule type" value="Genomic_DNA"/>
</dbReference>
<organism evidence="5 6">
    <name type="scientific">Paramecium primaurelia</name>
    <dbReference type="NCBI Taxonomy" id="5886"/>
    <lineage>
        <taxon>Eukaryota</taxon>
        <taxon>Sar</taxon>
        <taxon>Alveolata</taxon>
        <taxon>Ciliophora</taxon>
        <taxon>Intramacronucleata</taxon>
        <taxon>Oligohymenophorea</taxon>
        <taxon>Peniculida</taxon>
        <taxon>Parameciidae</taxon>
        <taxon>Paramecium</taxon>
    </lineage>
</organism>
<name>A0A8S1LZK1_PARPR</name>
<evidence type="ECO:0000256" key="4">
    <source>
        <dbReference type="PIRNR" id="PIRNR016305"/>
    </source>
</evidence>
<evidence type="ECO:0000256" key="3">
    <source>
        <dbReference type="ARBA" id="ARBA00022691"/>
    </source>
</evidence>
<accession>A0A8S1LZK1</accession>
<keyword evidence="2 4" id="KW-0808">Transferase</keyword>
<gene>
    <name evidence="5" type="ORF">PPRIM_AZ9-3.1.T0480019</name>
</gene>
<dbReference type="InterPro" id="IPR007213">
    <property type="entry name" value="Ppm1/Ppm2/Tcmp"/>
</dbReference>
<comment type="similarity">
    <text evidence="4">Belongs to the methyltransferase superfamily. LCMT family.</text>
</comment>
<comment type="catalytic activity">
    <reaction evidence="4">
        <text>[phosphatase 2A protein]-C-terminal L-leucine + S-adenosyl-L-methionine = [phosphatase 2A protein]-C-terminal L-leucine methyl ester + S-adenosyl-L-homocysteine</text>
        <dbReference type="Rhea" id="RHEA:48544"/>
        <dbReference type="Rhea" id="RHEA-COMP:12134"/>
        <dbReference type="Rhea" id="RHEA-COMP:12135"/>
        <dbReference type="ChEBI" id="CHEBI:57856"/>
        <dbReference type="ChEBI" id="CHEBI:59789"/>
        <dbReference type="ChEBI" id="CHEBI:90516"/>
        <dbReference type="ChEBI" id="CHEBI:90517"/>
        <dbReference type="EC" id="2.1.1.233"/>
    </reaction>
</comment>
<proteinExistence type="inferred from homology"/>
<reference evidence="5" key="1">
    <citation type="submission" date="2021-01" db="EMBL/GenBank/DDBJ databases">
        <authorList>
            <consortium name="Genoscope - CEA"/>
            <person name="William W."/>
        </authorList>
    </citation>
    <scope>NUCLEOTIDE SEQUENCE</scope>
</reference>
<evidence type="ECO:0000256" key="2">
    <source>
        <dbReference type="ARBA" id="ARBA00022679"/>
    </source>
</evidence>
<dbReference type="Proteomes" id="UP000688137">
    <property type="component" value="Unassembled WGS sequence"/>
</dbReference>
<dbReference type="InterPro" id="IPR016651">
    <property type="entry name" value="LCMT1"/>
</dbReference>
<dbReference type="PANTHER" id="PTHR13600:SF21">
    <property type="entry name" value="LEUCINE CARBOXYL METHYLTRANSFERASE 1"/>
    <property type="match status" value="1"/>
</dbReference>
<sequence length="313" mass="36926">MQQHNPIQIHVEDTNAEATMAKISAIKQKYFKDEFSEEFVKGTSKKDVLIHRGYWCRFNIFHRIVSTYISKQQKCNIISLGSGYDTLPFIMWQTYPNNEFTYVEVDLPVVVDRKIKKLKESNKLKTLLGEIIISENKLQAKSQNKNYLLFGEDLCNSEQLYQQLKSIDVTIPTLVYAECVLTYIRSDATNRLLDGLTQWFPQLTFLNYEMFNPSDQFGKMMVRNFEYRGCPLVGIEAFPSLQAHKDRLQKWFNHVEIYDMKTLYQIGTDPEERKRIEKLELMDEWEEWNIMQSHYLVSLAIKSQNELIVNLKV</sequence>
<dbReference type="OMA" id="ESRHLEM"/>
<dbReference type="PIRSF" id="PIRSF016305">
    <property type="entry name" value="LCM_mtfrase"/>
    <property type="match status" value="1"/>
</dbReference>
<comment type="function">
    <text evidence="4">Methylates the carboxyl group of the C-terminal leucine residue of protein phosphatase 2A catalytic subunits to form alpha-leucine ester residues.</text>
</comment>
<keyword evidence="3 4" id="KW-0949">S-adenosyl-L-methionine</keyword>
<dbReference type="PANTHER" id="PTHR13600">
    <property type="entry name" value="LEUCINE CARBOXYL METHYLTRANSFERASE"/>
    <property type="match status" value="1"/>
</dbReference>
<keyword evidence="1 4" id="KW-0489">Methyltransferase</keyword>
<dbReference type="AlphaFoldDB" id="A0A8S1LZK1"/>
<dbReference type="Pfam" id="PF04072">
    <property type="entry name" value="LCM"/>
    <property type="match status" value="1"/>
</dbReference>
<dbReference type="EC" id="2.1.1.233" evidence="4"/>
<comment type="caution">
    <text evidence="5">The sequence shown here is derived from an EMBL/GenBank/DDBJ whole genome shotgun (WGS) entry which is preliminary data.</text>
</comment>
<dbReference type="GO" id="GO:0008168">
    <property type="term" value="F:methyltransferase activity"/>
    <property type="evidence" value="ECO:0007669"/>
    <property type="project" value="UniProtKB-KW"/>
</dbReference>
<evidence type="ECO:0000313" key="5">
    <source>
        <dbReference type="EMBL" id="CAD8071722.1"/>
    </source>
</evidence>